<evidence type="ECO:0000313" key="1">
    <source>
        <dbReference type="EMBL" id="AAM39186.1"/>
    </source>
</evidence>
<accession>A0AAI7ZJ89</accession>
<dbReference type="KEGG" id="xac:XAC4356"/>
<evidence type="ECO:0000313" key="2">
    <source>
        <dbReference type="Proteomes" id="UP000000576"/>
    </source>
</evidence>
<organism evidence="1 2">
    <name type="scientific">Xanthomonas axonopodis pv. citri (strain 306)</name>
    <dbReference type="NCBI Taxonomy" id="190486"/>
    <lineage>
        <taxon>Bacteria</taxon>
        <taxon>Pseudomonadati</taxon>
        <taxon>Pseudomonadota</taxon>
        <taxon>Gammaproteobacteria</taxon>
        <taxon>Lysobacterales</taxon>
        <taxon>Lysobacteraceae</taxon>
        <taxon>Xanthomonas</taxon>
    </lineage>
</organism>
<proteinExistence type="predicted"/>
<reference evidence="1 2" key="1">
    <citation type="journal article" date="2002" name="Nature">
        <title>Comparison of the genomes of two Xanthomonas pathogens with differing host specificities.</title>
        <authorList>
            <person name="da Silva A.C."/>
            <person name="Ferro J.A."/>
            <person name="Reinach F.C."/>
            <person name="Farah C.S."/>
            <person name="Furlan L.R."/>
            <person name="Quaggio R.B."/>
            <person name="Monteiro-Vitorello C.B."/>
            <person name="Van Sluys M.A."/>
            <person name="Almeida N.F."/>
            <person name="Alves L.M."/>
            <person name="do Amaral A.M."/>
            <person name="Bertolini M.C."/>
            <person name="Camargo L.E."/>
            <person name="Camarotte G."/>
            <person name="Cannavan F."/>
            <person name="Cardozo J."/>
            <person name="Chambergo F."/>
            <person name="Ciapina L.P."/>
            <person name="Cicarelli R.M."/>
            <person name="Coutinho L.L."/>
            <person name="Cursino-Santos J.R."/>
            <person name="El-Dorry H."/>
            <person name="Faria J.B."/>
            <person name="Ferreira A.J."/>
            <person name="Ferreira R.C."/>
            <person name="Ferro M.I."/>
            <person name="Formighieri E.F."/>
            <person name="Franco M.C."/>
            <person name="Greggio C.C."/>
            <person name="Gruber A."/>
            <person name="Katsuyama A.M."/>
            <person name="Kishi L.T."/>
            <person name="Leite R.P."/>
            <person name="Lemos E.G."/>
            <person name="Lemos M.V."/>
            <person name="Locali E.C."/>
            <person name="Machado M.A."/>
            <person name="Madeira A.M."/>
            <person name="Martinez-Rossi N.M."/>
            <person name="Martins E.C."/>
            <person name="Meidanis J."/>
            <person name="Menck C.F."/>
            <person name="Miyaki C.Y."/>
            <person name="Moon D.H."/>
            <person name="Moreira L.M."/>
            <person name="Novo M.T."/>
            <person name="Okura V.K."/>
            <person name="Oliveira M.C."/>
            <person name="Oliveira V.R."/>
            <person name="Pereira H.A."/>
            <person name="Rossi A."/>
            <person name="Sena J.A."/>
            <person name="Silva C."/>
            <person name="de Souza R.F."/>
            <person name="Spinola L.A."/>
            <person name="Takita M.A."/>
            <person name="Tamura R.E."/>
            <person name="Teixeira E.C."/>
            <person name="Tezza R.I."/>
            <person name="Trindade dos Santos M."/>
            <person name="Truffi D."/>
            <person name="Tsai S.M."/>
            <person name="White F.F."/>
            <person name="Setubal J.C."/>
            <person name="Kitajima J.P."/>
        </authorList>
    </citation>
    <scope>NUCLEOTIDE SEQUENCE [LARGE SCALE GENOMIC DNA]</scope>
    <source>
        <strain evidence="1 2">306</strain>
    </source>
</reference>
<dbReference type="EMBL" id="AE008923">
    <property type="protein sequence ID" value="AAM39186.1"/>
    <property type="molecule type" value="Genomic_DNA"/>
</dbReference>
<protein>
    <submittedName>
        <fullName evidence="1">Uncharacterized protein</fullName>
    </submittedName>
</protein>
<dbReference type="Proteomes" id="UP000000576">
    <property type="component" value="Chromosome"/>
</dbReference>
<gene>
    <name evidence="1" type="ordered locus">XAC4356</name>
</gene>
<dbReference type="AlphaFoldDB" id="A0AAI7ZJ89"/>
<name>A0AAI7ZJ89_XANAC</name>
<sequence length="169" mass="19323">MCPSTPPTSTMRRTPTHITAVLTDQQRRRYRSSAESWRGGLDQAPYRPAPWLQPVPSVSAVNWKYGEHRNLLIRWASGCLKTAWVRLLCCDAVCSKQRRTLNLCQHRTHGDPSLDRSKPADLPYVCKKKRVRLLRRAIRRARTGCRQVVPSGTVQARKGACRFQTLPYA</sequence>